<evidence type="ECO:0000256" key="2">
    <source>
        <dbReference type="SAM" id="Phobius"/>
    </source>
</evidence>
<accession>A0A1B8QL73</accession>
<dbReference type="STRING" id="478.A7456_10505"/>
<feature type="region of interest" description="Disordered" evidence="1">
    <location>
        <begin position="303"/>
        <end position="326"/>
    </location>
</feature>
<proteinExistence type="predicted"/>
<reference evidence="3 5" key="1">
    <citation type="submission" date="2016-05" db="EMBL/GenBank/DDBJ databases">
        <title>Draft genome sequence of Moraxella nonliquefaciens CCUG 348T.</title>
        <authorList>
            <person name="Salva-Serra F."/>
            <person name="Engstrom-Jakobsson H."/>
            <person name="Thorell K."/>
            <person name="Gonzales-Siles L."/>
            <person name="Karlsson R."/>
            <person name="Boulund F."/>
            <person name="Engstrand L."/>
            <person name="Kristiansson E."/>
            <person name="Moore E."/>
        </authorList>
    </citation>
    <scope>NUCLEOTIDE SEQUENCE [LARGE SCALE GENOMIC DNA]</scope>
    <source>
        <strain evidence="3 5">CCUG 348</strain>
    </source>
</reference>
<keyword evidence="2" id="KW-0812">Transmembrane</keyword>
<feature type="transmembrane region" description="Helical" evidence="2">
    <location>
        <begin position="12"/>
        <end position="30"/>
    </location>
</feature>
<reference evidence="4 6" key="2">
    <citation type="submission" date="2020-12" db="EMBL/GenBank/DDBJ databases">
        <title>FDA dAtabase for Regulatory Grade micrObial Sequences (FDA-ARGOS): Supporting development and validation of Infectious Disease Dx tests.</title>
        <authorList>
            <person name="Sproer C."/>
            <person name="Gronow S."/>
            <person name="Severitt S."/>
            <person name="Schroder I."/>
            <person name="Tallon L."/>
            <person name="Sadzewicz L."/>
            <person name="Zhao X."/>
            <person name="Boylan J."/>
            <person name="Ott S."/>
            <person name="Bowen H."/>
            <person name="Vavikolanu K."/>
            <person name="Mehta A."/>
            <person name="Aluvathingal J."/>
            <person name="Nadendla S."/>
            <person name="Lowell S."/>
            <person name="Myers T."/>
            <person name="Yan Y."/>
            <person name="Sichtig H."/>
        </authorList>
    </citation>
    <scope>NUCLEOTIDE SEQUENCE [LARGE SCALE GENOMIC DNA]</scope>
    <source>
        <strain evidence="4 6">FDAARGOS_869</strain>
    </source>
</reference>
<dbReference type="Proteomes" id="UP000092575">
    <property type="component" value="Unassembled WGS sequence"/>
</dbReference>
<protein>
    <submittedName>
        <fullName evidence="3">Uncharacterized protein</fullName>
    </submittedName>
</protein>
<keyword evidence="2" id="KW-1133">Transmembrane helix</keyword>
<sequence length="445" mass="49910">MASMVSQKGQALLAVLAFTLILAITLVYLFNTSQLLAERAKAKVLADHAAFNTATKQAQLLNANAYMNKAKITNQLAIAQAVSVASWAEHFEPMPDNARIINMIPYVGAQIHQGITQASQAVQMVSESQGVLVTANATSTALISKHQQLLNNIYLATLENEHKLVLKNSSIGARFDSNLGKTYPTRQFISRYSGASKDPYQGRLRMREVLLNARDDFTRSRRPSRNQSFIIIPFPRVKLERRGGTELSDDMNQWKGVDTFSLHIQRWRRLRLRNYEYPIGYGSAVASKSGDSDVNNRMGYSGASSINGRASRQANHTRPSWDSRNRSMMGEYGVPEYWDLHKDELLGDSPSRQFTISIFKSNNNLDTTSGISNFQVGDKVDIKTSSKITAFSTAEVYFERPLKDRNSNDSYLNNGRIEKASLFNPYWNVRLVNSSTKDALRVAFQ</sequence>
<dbReference type="AlphaFoldDB" id="A0A1B8QL73"/>
<dbReference type="EMBL" id="LXTW01000015">
    <property type="protein sequence ID" value="OBX84498.1"/>
    <property type="molecule type" value="Genomic_DNA"/>
</dbReference>
<gene>
    <name evidence="3" type="ORF">A7456_10505</name>
    <name evidence="4" type="ORF">I6G26_05675</name>
</gene>
<evidence type="ECO:0000313" key="3">
    <source>
        <dbReference type="EMBL" id="OBX84498.1"/>
    </source>
</evidence>
<dbReference type="EMBL" id="CP065728">
    <property type="protein sequence ID" value="QPT45464.1"/>
    <property type="molecule type" value="Genomic_DNA"/>
</dbReference>
<feature type="compositionally biased region" description="Polar residues" evidence="1">
    <location>
        <begin position="303"/>
        <end position="318"/>
    </location>
</feature>
<organism evidence="3 5">
    <name type="scientific">Moraxella nonliquefaciens</name>
    <dbReference type="NCBI Taxonomy" id="478"/>
    <lineage>
        <taxon>Bacteria</taxon>
        <taxon>Pseudomonadati</taxon>
        <taxon>Pseudomonadota</taxon>
        <taxon>Gammaproteobacteria</taxon>
        <taxon>Moraxellales</taxon>
        <taxon>Moraxellaceae</taxon>
        <taxon>Moraxella</taxon>
    </lineage>
</organism>
<evidence type="ECO:0000313" key="5">
    <source>
        <dbReference type="Proteomes" id="UP000092575"/>
    </source>
</evidence>
<name>A0A1B8QL73_MORNO</name>
<evidence type="ECO:0000313" key="4">
    <source>
        <dbReference type="EMBL" id="QPT45464.1"/>
    </source>
</evidence>
<dbReference type="RefSeq" id="WP_067008680.1">
    <property type="nucleotide sequence ID" value="NZ_CP065728.1"/>
</dbReference>
<keyword evidence="2" id="KW-0472">Membrane</keyword>
<dbReference type="Proteomes" id="UP000594834">
    <property type="component" value="Chromosome"/>
</dbReference>
<keyword evidence="6" id="KW-1185">Reference proteome</keyword>
<evidence type="ECO:0000256" key="1">
    <source>
        <dbReference type="SAM" id="MobiDB-lite"/>
    </source>
</evidence>
<evidence type="ECO:0000313" key="6">
    <source>
        <dbReference type="Proteomes" id="UP000594834"/>
    </source>
</evidence>